<keyword evidence="1" id="KW-0472">Membrane</keyword>
<evidence type="ECO:0000256" key="1">
    <source>
        <dbReference type="SAM" id="Phobius"/>
    </source>
</evidence>
<comment type="caution">
    <text evidence="2">The sequence shown here is derived from an EMBL/GenBank/DDBJ whole genome shotgun (WGS) entry which is preliminary data.</text>
</comment>
<protein>
    <submittedName>
        <fullName evidence="2">Uncharacterized protein</fullName>
    </submittedName>
</protein>
<dbReference type="Proteomes" id="UP001472677">
    <property type="component" value="Unassembled WGS sequence"/>
</dbReference>
<accession>A0ABR2FVM3</accession>
<sequence length="181" mass="19892">MTAFGAPARQRAAIVFPTWQMFSLPGSQLLELCFISLKIFLASGVYLCYCFSAPAFCFSSVQLVELLPFRDSCSSRGVHVGLLVRNYGIYSKYLHGIILPGNETITIHQVFMAISFCASAIVLIWITKVAKATLEKALAATNAKMERFFAPSMLAIVSDSHSPMDAEKPLLIMIDLSGRKT</sequence>
<gene>
    <name evidence="2" type="ORF">V6N12_022746</name>
</gene>
<evidence type="ECO:0000313" key="2">
    <source>
        <dbReference type="EMBL" id="KAK8588296.1"/>
    </source>
</evidence>
<reference evidence="2 3" key="1">
    <citation type="journal article" date="2024" name="G3 (Bethesda)">
        <title>Genome assembly of Hibiscus sabdariffa L. provides insights into metabolisms of medicinal natural products.</title>
        <authorList>
            <person name="Kim T."/>
        </authorList>
    </citation>
    <scope>NUCLEOTIDE SEQUENCE [LARGE SCALE GENOMIC DNA]</scope>
    <source>
        <strain evidence="2">TK-2024</strain>
        <tissue evidence="2">Old leaves</tissue>
    </source>
</reference>
<dbReference type="EMBL" id="JBBPBM010000004">
    <property type="protein sequence ID" value="KAK8588296.1"/>
    <property type="molecule type" value="Genomic_DNA"/>
</dbReference>
<organism evidence="2 3">
    <name type="scientific">Hibiscus sabdariffa</name>
    <name type="common">roselle</name>
    <dbReference type="NCBI Taxonomy" id="183260"/>
    <lineage>
        <taxon>Eukaryota</taxon>
        <taxon>Viridiplantae</taxon>
        <taxon>Streptophyta</taxon>
        <taxon>Embryophyta</taxon>
        <taxon>Tracheophyta</taxon>
        <taxon>Spermatophyta</taxon>
        <taxon>Magnoliopsida</taxon>
        <taxon>eudicotyledons</taxon>
        <taxon>Gunneridae</taxon>
        <taxon>Pentapetalae</taxon>
        <taxon>rosids</taxon>
        <taxon>malvids</taxon>
        <taxon>Malvales</taxon>
        <taxon>Malvaceae</taxon>
        <taxon>Malvoideae</taxon>
        <taxon>Hibiscus</taxon>
    </lineage>
</organism>
<feature type="transmembrane region" description="Helical" evidence="1">
    <location>
        <begin position="105"/>
        <end position="126"/>
    </location>
</feature>
<name>A0ABR2FVM3_9ROSI</name>
<keyword evidence="1" id="KW-1133">Transmembrane helix</keyword>
<evidence type="ECO:0000313" key="3">
    <source>
        <dbReference type="Proteomes" id="UP001472677"/>
    </source>
</evidence>
<proteinExistence type="predicted"/>
<feature type="transmembrane region" description="Helical" evidence="1">
    <location>
        <begin position="39"/>
        <end position="61"/>
    </location>
</feature>
<keyword evidence="1" id="KW-0812">Transmembrane</keyword>
<keyword evidence="3" id="KW-1185">Reference proteome</keyword>